<gene>
    <name evidence="1" type="ORF">FIBSPDRAFT_562496</name>
</gene>
<reference evidence="1 2" key="1">
    <citation type="journal article" date="2016" name="Mol. Biol. Evol.">
        <title>Comparative Genomics of Early-Diverging Mushroom-Forming Fungi Provides Insights into the Origins of Lignocellulose Decay Capabilities.</title>
        <authorList>
            <person name="Nagy L.G."/>
            <person name="Riley R."/>
            <person name="Tritt A."/>
            <person name="Adam C."/>
            <person name="Daum C."/>
            <person name="Floudas D."/>
            <person name="Sun H."/>
            <person name="Yadav J.S."/>
            <person name="Pangilinan J."/>
            <person name="Larsson K.H."/>
            <person name="Matsuura K."/>
            <person name="Barry K."/>
            <person name="Labutti K."/>
            <person name="Kuo R."/>
            <person name="Ohm R.A."/>
            <person name="Bhattacharya S.S."/>
            <person name="Shirouzu T."/>
            <person name="Yoshinaga Y."/>
            <person name="Martin F.M."/>
            <person name="Grigoriev I.V."/>
            <person name="Hibbett D.S."/>
        </authorList>
    </citation>
    <scope>NUCLEOTIDE SEQUENCE [LARGE SCALE GENOMIC DNA]</scope>
    <source>
        <strain evidence="1 2">CBS 109695</strain>
    </source>
</reference>
<protein>
    <submittedName>
        <fullName evidence="1">Uncharacterized protein</fullName>
    </submittedName>
</protein>
<evidence type="ECO:0000313" key="1">
    <source>
        <dbReference type="EMBL" id="KZP19501.1"/>
    </source>
</evidence>
<accession>A0A166I3D2</accession>
<proteinExistence type="predicted"/>
<dbReference type="EMBL" id="KV417563">
    <property type="protein sequence ID" value="KZP19501.1"/>
    <property type="molecule type" value="Genomic_DNA"/>
</dbReference>
<evidence type="ECO:0000313" key="2">
    <source>
        <dbReference type="Proteomes" id="UP000076532"/>
    </source>
</evidence>
<dbReference type="Proteomes" id="UP000076532">
    <property type="component" value="Unassembled WGS sequence"/>
</dbReference>
<dbReference type="OrthoDB" id="432970at2759"/>
<dbReference type="AlphaFoldDB" id="A0A166I3D2"/>
<organism evidence="1 2">
    <name type="scientific">Athelia psychrophila</name>
    <dbReference type="NCBI Taxonomy" id="1759441"/>
    <lineage>
        <taxon>Eukaryota</taxon>
        <taxon>Fungi</taxon>
        <taxon>Dikarya</taxon>
        <taxon>Basidiomycota</taxon>
        <taxon>Agaricomycotina</taxon>
        <taxon>Agaricomycetes</taxon>
        <taxon>Agaricomycetidae</taxon>
        <taxon>Atheliales</taxon>
        <taxon>Atheliaceae</taxon>
        <taxon>Athelia</taxon>
    </lineage>
</organism>
<keyword evidence="2" id="KW-1185">Reference proteome</keyword>
<sequence>MVWASHSIMYMSDNSLNYTGTSIGEKGSKARKGGGKRTRGDIFSDLQQYALSHNGDTLTISAWCLMGLVKDISRAQTHFMAVTLRRTTSHNPRTFYTLVDHEIIPFSWIEEAWANRVSALDESPCSPQALLARDAAERKKNDGALGSVLVISLELPPGDDRSPREALKNISVHVMQPLGLFNVHKDKGALFAALPVSCHVECLKNSLKGGAYSMRYVPYHPSPTD</sequence>
<name>A0A166I3D2_9AGAM</name>
<dbReference type="STRING" id="436010.A0A166I3D2"/>